<organism evidence="1 2">
    <name type="scientific">Aspergillus melleus</name>
    <dbReference type="NCBI Taxonomy" id="138277"/>
    <lineage>
        <taxon>Eukaryota</taxon>
        <taxon>Fungi</taxon>
        <taxon>Dikarya</taxon>
        <taxon>Ascomycota</taxon>
        <taxon>Pezizomycotina</taxon>
        <taxon>Eurotiomycetes</taxon>
        <taxon>Eurotiomycetidae</taxon>
        <taxon>Eurotiales</taxon>
        <taxon>Aspergillaceae</taxon>
        <taxon>Aspergillus</taxon>
        <taxon>Aspergillus subgen. Circumdati</taxon>
    </lineage>
</organism>
<evidence type="ECO:0000313" key="2">
    <source>
        <dbReference type="Proteomes" id="UP001177260"/>
    </source>
</evidence>
<reference evidence="1 2" key="1">
    <citation type="journal article" date="2023" name="ACS Omega">
        <title>Identification of the Neoaspergillic Acid Biosynthesis Gene Cluster by Establishing an In Vitro CRISPR-Ribonucleoprotein Genetic System in Aspergillus melleus.</title>
        <authorList>
            <person name="Yuan B."/>
            <person name="Grau M.F."/>
            <person name="Murata R.M."/>
            <person name="Torok T."/>
            <person name="Venkateswaran K."/>
            <person name="Stajich J.E."/>
            <person name="Wang C.C.C."/>
        </authorList>
    </citation>
    <scope>NUCLEOTIDE SEQUENCE [LARGE SCALE GENOMIC DNA]</scope>
    <source>
        <strain evidence="1 2">IMV 1140</strain>
    </source>
</reference>
<proteinExistence type="predicted"/>
<comment type="caution">
    <text evidence="1">The sequence shown here is derived from an EMBL/GenBank/DDBJ whole genome shotgun (WGS) entry which is preliminary data.</text>
</comment>
<name>A0ACC3B4W5_9EURO</name>
<dbReference type="Proteomes" id="UP001177260">
    <property type="component" value="Unassembled WGS sequence"/>
</dbReference>
<accession>A0ACC3B4W5</accession>
<keyword evidence="2" id="KW-1185">Reference proteome</keyword>
<dbReference type="EMBL" id="JAOPJF010000025">
    <property type="protein sequence ID" value="KAK1145251.1"/>
    <property type="molecule type" value="Genomic_DNA"/>
</dbReference>
<gene>
    <name evidence="1" type="ORF">N8T08_004404</name>
</gene>
<evidence type="ECO:0000313" key="1">
    <source>
        <dbReference type="EMBL" id="KAK1145251.1"/>
    </source>
</evidence>
<protein>
    <submittedName>
        <fullName evidence="1">Uncharacterized protein</fullName>
    </submittedName>
</protein>
<sequence length="108" mass="11670">MIMPLISIPAGAIFIRVAASMLPGENDPIVPFDRQFGGEVRPNKMGGSSKLGIKDAWTTFEWDAMIRDTKIALKAIAIELALAIVGLLLVFGEMMLLIPTSKSPISRS</sequence>